<dbReference type="SUPFAM" id="SSF81296">
    <property type="entry name" value="E set domains"/>
    <property type="match status" value="1"/>
</dbReference>
<dbReference type="OrthoDB" id="5350410at2759"/>
<dbReference type="CDD" id="cd02859">
    <property type="entry name" value="E_set_AMPKbeta_like_N"/>
    <property type="match status" value="1"/>
</dbReference>
<sequence>MATYDRAVSVTIKFSKAGTQPPVYLAGSFSAWEPREMQHKVAEDGIAEYTLEVMVEQGKEYQYKFRNGAGDWWELNEDAPTVIDNMGNINNLLSVPTQTFRQGRHDSDIHTNDIPLSPKMDEATAADKEYDDQLEANLTREVEIVASAIITAEESTSKDSREGSENGDSPAIKKFPDHLQLLDPKVEDATRRGAKTPELASVAAEVAGSAAILDRDQPMPPISDEEAGKIGYRRMSSTPVPQVARVAAEVADTAATLDLNQLPPAISDEQAGNAGDRRMSNTKIPEVAATGCKVAEPVSLLDRSPSTPPILDDSYSDYAPTTEERRVPLFPQELPGPVDRVAQSLSDYQQTSTPATPVRNAYDWDDEMDDQTFFEYLIDQEDMYELILSLEREFPLDDSLPRTPPPASPAVGSSRSAEMENPSPKLMADQSPSLKALRKEQEHDDGVLGALPKPAVSRKSRMPISRPRSRSRSRSQSRSSLRNVDDLVPIRKKAPETSHGIQPAEQEQDPEGLTSAEKSAHVESNTMTSTGLPNVESVEDDVPALSGSKTIDAAGSIPIGCLATKSEEDARTIEEEVNTENTATQIQPAGLVSVAKHDSLPEIVAPVGLMSPMSNLAAPVTVLGGGSSEAQSEAEEPARTVLNPKIEAEEVSSQGSEEMGDTSTETMPLLTQDLLNSSDKQLGHGGQARELPASSHGPSITLQSATRRLSLGKAETKPPERQSAGESTGIATTKSDSVLTSGKNARLMSPITDRPLTPSSTRSSHKGIWKGFCEVFFVNMIGGFLMRLCGVKRET</sequence>
<comment type="caution">
    <text evidence="3">The sequence shown here is derived from an EMBL/GenBank/DDBJ whole genome shotgun (WGS) entry which is preliminary data.</text>
</comment>
<feature type="domain" description="AMP-activated protein kinase glycogen-binding" evidence="2">
    <location>
        <begin position="9"/>
        <end position="98"/>
    </location>
</feature>
<feature type="compositionally biased region" description="Polar residues" evidence="1">
    <location>
        <begin position="522"/>
        <end position="532"/>
    </location>
</feature>
<organism evidence="3 4">
    <name type="scientific">Amylocarpus encephaloides</name>
    <dbReference type="NCBI Taxonomy" id="45428"/>
    <lineage>
        <taxon>Eukaryota</taxon>
        <taxon>Fungi</taxon>
        <taxon>Dikarya</taxon>
        <taxon>Ascomycota</taxon>
        <taxon>Pezizomycotina</taxon>
        <taxon>Leotiomycetes</taxon>
        <taxon>Helotiales</taxon>
        <taxon>Helotiales incertae sedis</taxon>
        <taxon>Amylocarpus</taxon>
    </lineage>
</organism>
<keyword evidence="4" id="KW-1185">Reference proteome</keyword>
<evidence type="ECO:0000313" key="4">
    <source>
        <dbReference type="Proteomes" id="UP000824998"/>
    </source>
</evidence>
<feature type="compositionally biased region" description="Basic and acidic residues" evidence="1">
    <location>
        <begin position="483"/>
        <end position="496"/>
    </location>
</feature>
<feature type="region of interest" description="Disordered" evidence="1">
    <location>
        <begin position="397"/>
        <end position="538"/>
    </location>
</feature>
<dbReference type="Gene3D" id="2.60.40.10">
    <property type="entry name" value="Immunoglobulins"/>
    <property type="match status" value="1"/>
</dbReference>
<dbReference type="InterPro" id="IPR013783">
    <property type="entry name" value="Ig-like_fold"/>
</dbReference>
<reference evidence="3" key="1">
    <citation type="journal article" date="2021" name="IMA Fungus">
        <title>Genomic characterization of three marine fungi, including Emericellopsis atlantica sp. nov. with signatures of a generalist lifestyle and marine biomass degradation.</title>
        <authorList>
            <person name="Hagestad O.C."/>
            <person name="Hou L."/>
            <person name="Andersen J.H."/>
            <person name="Hansen E.H."/>
            <person name="Altermark B."/>
            <person name="Li C."/>
            <person name="Kuhnert E."/>
            <person name="Cox R.J."/>
            <person name="Crous P.W."/>
            <person name="Spatafora J.W."/>
            <person name="Lail K."/>
            <person name="Amirebrahimi M."/>
            <person name="Lipzen A."/>
            <person name="Pangilinan J."/>
            <person name="Andreopoulos W."/>
            <person name="Hayes R.D."/>
            <person name="Ng V."/>
            <person name="Grigoriev I.V."/>
            <person name="Jackson S.A."/>
            <person name="Sutton T.D.S."/>
            <person name="Dobson A.D.W."/>
            <person name="Rama T."/>
        </authorList>
    </citation>
    <scope>NUCLEOTIDE SEQUENCE</scope>
    <source>
        <strain evidence="3">TRa018bII</strain>
    </source>
</reference>
<accession>A0A9P7YA75</accession>
<protein>
    <recommendedName>
        <fullName evidence="2">AMP-activated protein kinase glycogen-binding domain-containing protein</fullName>
    </recommendedName>
</protein>
<feature type="compositionally biased region" description="Basic residues" evidence="1">
    <location>
        <begin position="456"/>
        <end position="475"/>
    </location>
</feature>
<feature type="compositionally biased region" description="Polar residues" evidence="1">
    <location>
        <begin position="651"/>
        <end position="664"/>
    </location>
</feature>
<dbReference type="Proteomes" id="UP000824998">
    <property type="component" value="Unassembled WGS sequence"/>
</dbReference>
<evidence type="ECO:0000313" key="3">
    <source>
        <dbReference type="EMBL" id="KAG9230005.1"/>
    </source>
</evidence>
<feature type="compositionally biased region" description="Basic and acidic residues" evidence="1">
    <location>
        <begin position="155"/>
        <end position="164"/>
    </location>
</feature>
<feature type="compositionally biased region" description="Polar residues" evidence="1">
    <location>
        <begin position="696"/>
        <end position="707"/>
    </location>
</feature>
<gene>
    <name evidence="3" type="ORF">BJ875DRAFT_445425</name>
</gene>
<dbReference type="Pfam" id="PF16561">
    <property type="entry name" value="AMPK1_CBM"/>
    <property type="match status" value="1"/>
</dbReference>
<feature type="compositionally biased region" description="Basic and acidic residues" evidence="1">
    <location>
        <begin position="437"/>
        <end position="446"/>
    </location>
</feature>
<dbReference type="InterPro" id="IPR032640">
    <property type="entry name" value="AMPK1_CBM"/>
</dbReference>
<feature type="region of interest" description="Disordered" evidence="1">
    <location>
        <begin position="624"/>
        <end position="664"/>
    </location>
</feature>
<dbReference type="EMBL" id="MU251710">
    <property type="protein sequence ID" value="KAG9230005.1"/>
    <property type="molecule type" value="Genomic_DNA"/>
</dbReference>
<evidence type="ECO:0000259" key="2">
    <source>
        <dbReference type="Pfam" id="PF16561"/>
    </source>
</evidence>
<feature type="region of interest" description="Disordered" evidence="1">
    <location>
        <begin position="153"/>
        <end position="177"/>
    </location>
</feature>
<name>A0A9P7YA75_9HELO</name>
<proteinExistence type="predicted"/>
<dbReference type="InterPro" id="IPR014756">
    <property type="entry name" value="Ig_E-set"/>
</dbReference>
<dbReference type="AlphaFoldDB" id="A0A9P7YA75"/>
<feature type="compositionally biased region" description="Polar residues" evidence="1">
    <location>
        <begin position="724"/>
        <end position="743"/>
    </location>
</feature>
<feature type="region of interest" description="Disordered" evidence="1">
    <location>
        <begin position="677"/>
        <end position="765"/>
    </location>
</feature>
<evidence type="ECO:0000256" key="1">
    <source>
        <dbReference type="SAM" id="MobiDB-lite"/>
    </source>
</evidence>